<dbReference type="PANTHER" id="PTHR37981:SF1">
    <property type="entry name" value="SGNH HYDROLASE-TYPE ESTERASE DOMAIN-CONTAINING PROTEIN"/>
    <property type="match status" value="1"/>
</dbReference>
<feature type="domain" description="SGNH hydrolase-type esterase" evidence="1">
    <location>
        <begin position="14"/>
        <end position="237"/>
    </location>
</feature>
<dbReference type="VEuPathDB" id="FungiDB:PDIP_69630"/>
<dbReference type="GO" id="GO:0016788">
    <property type="term" value="F:hydrolase activity, acting on ester bonds"/>
    <property type="evidence" value="ECO:0007669"/>
    <property type="project" value="InterPro"/>
</dbReference>
<dbReference type="AlphaFoldDB" id="K9FZP3"/>
<dbReference type="OrthoDB" id="21678at2759"/>
<evidence type="ECO:0000313" key="2">
    <source>
        <dbReference type="EMBL" id="EKV08148.1"/>
    </source>
</evidence>
<dbReference type="InterPro" id="IPR037460">
    <property type="entry name" value="SEST-like"/>
</dbReference>
<dbReference type="CDD" id="cd01823">
    <property type="entry name" value="SEST_like"/>
    <property type="match status" value="1"/>
</dbReference>
<dbReference type="PANTHER" id="PTHR37981">
    <property type="entry name" value="LIPASE 2"/>
    <property type="match status" value="1"/>
</dbReference>
<comment type="caution">
    <text evidence="2">The sequence shown here is derived from an EMBL/GenBank/DDBJ whole genome shotgun (WGS) entry which is preliminary data.</text>
</comment>
<dbReference type="GO" id="GO:0006629">
    <property type="term" value="P:lipid metabolic process"/>
    <property type="evidence" value="ECO:0007669"/>
    <property type="project" value="TreeGrafter"/>
</dbReference>
<dbReference type="HOGENOM" id="CLU_038449_1_1_1"/>
<proteinExistence type="predicted"/>
<gene>
    <name evidence="2" type="ORF">PDIP_69630</name>
</gene>
<dbReference type="InterPro" id="IPR036514">
    <property type="entry name" value="SGNH_hydro_sf"/>
</dbReference>
<dbReference type="Proteomes" id="UP000009886">
    <property type="component" value="Unassembled WGS sequence"/>
</dbReference>
<evidence type="ECO:0000259" key="1">
    <source>
        <dbReference type="Pfam" id="PF13472"/>
    </source>
</evidence>
<reference evidence="3" key="1">
    <citation type="journal article" date="2012" name="BMC Genomics">
        <title>Genome sequence of the necrotrophic fungus Penicillium digitatum, the main postharvest pathogen of citrus.</title>
        <authorList>
            <person name="Marcet-Houben M."/>
            <person name="Ballester A.-R."/>
            <person name="de la Fuente B."/>
            <person name="Harries E."/>
            <person name="Marcos J.F."/>
            <person name="Gonzalez-Candelas L."/>
            <person name="Gabaldon T."/>
        </authorList>
    </citation>
    <scope>NUCLEOTIDE SEQUENCE [LARGE SCALE GENOMIC DNA]</scope>
    <source>
        <strain evidence="3">Pd1 / CECT 20795</strain>
    </source>
</reference>
<organism evidence="2 3">
    <name type="scientific">Penicillium digitatum (strain Pd1 / CECT 20795)</name>
    <name type="common">Green mold</name>
    <dbReference type="NCBI Taxonomy" id="1170230"/>
    <lineage>
        <taxon>Eukaryota</taxon>
        <taxon>Fungi</taxon>
        <taxon>Dikarya</taxon>
        <taxon>Ascomycota</taxon>
        <taxon>Pezizomycotina</taxon>
        <taxon>Eurotiomycetes</taxon>
        <taxon>Eurotiomycetidae</taxon>
        <taxon>Eurotiales</taxon>
        <taxon>Aspergillaceae</taxon>
        <taxon>Penicillium</taxon>
    </lineage>
</organism>
<protein>
    <recommendedName>
        <fullName evidence="1">SGNH hydrolase-type esterase domain-containing protein</fullName>
    </recommendedName>
</protein>
<dbReference type="GeneID" id="26235279"/>
<dbReference type="Gene3D" id="3.40.50.1110">
    <property type="entry name" value="SGNH hydrolase"/>
    <property type="match status" value="1"/>
</dbReference>
<dbReference type="SUPFAM" id="SSF52266">
    <property type="entry name" value="SGNH hydrolase"/>
    <property type="match status" value="1"/>
</dbReference>
<evidence type="ECO:0000313" key="3">
    <source>
        <dbReference type="Proteomes" id="UP000009886"/>
    </source>
</evidence>
<dbReference type="EMBL" id="AKCU01000445">
    <property type="protein sequence ID" value="EKV08148.1"/>
    <property type="molecule type" value="Genomic_DNA"/>
</dbReference>
<accession>K9FZP3</accession>
<sequence>MTMEFQKRFKIASLGSSFAAGPDIPPQIEPHAALRSGQNYPHLLAQHLGADLTDLSVSGATLLNITVDSQSTPFNMTFPPQISDLPEDANIITVTAGGNDINYIGGMIADACDAELQSSMSLSPSELAERLGGVLDQIHKKAPGARIFLVEYLAVLGPGTQTSGDIPLTQERIQHYRGVASVLQRAYTVAVEGRTDWCETVPIHQLSQEHALGSKEPWVGGFELGPLLHPNLDGMKAVAGILVETIRKSTLSKASL</sequence>
<dbReference type="RefSeq" id="XP_014531120.2">
    <property type="nucleotide sequence ID" value="XM_014675634.2"/>
</dbReference>
<dbReference type="InterPro" id="IPR013830">
    <property type="entry name" value="SGNH_hydro"/>
</dbReference>
<dbReference type="KEGG" id="pdp:PDIP_69630"/>
<dbReference type="Pfam" id="PF13472">
    <property type="entry name" value="Lipase_GDSL_2"/>
    <property type="match status" value="1"/>
</dbReference>
<name>K9FZP3_PEND1</name>